<evidence type="ECO:0000313" key="1">
    <source>
        <dbReference type="EMBL" id="KKL05491.1"/>
    </source>
</evidence>
<dbReference type="AlphaFoldDB" id="A0A0F9CIF7"/>
<organism evidence="1">
    <name type="scientific">marine sediment metagenome</name>
    <dbReference type="NCBI Taxonomy" id="412755"/>
    <lineage>
        <taxon>unclassified sequences</taxon>
        <taxon>metagenomes</taxon>
        <taxon>ecological metagenomes</taxon>
    </lineage>
</organism>
<dbReference type="EMBL" id="LAZR01044092">
    <property type="protein sequence ID" value="KKL05491.1"/>
    <property type="molecule type" value="Genomic_DNA"/>
</dbReference>
<protein>
    <submittedName>
        <fullName evidence="1">Uncharacterized protein</fullName>
    </submittedName>
</protein>
<proteinExistence type="predicted"/>
<accession>A0A0F9CIF7</accession>
<gene>
    <name evidence="1" type="ORF">LCGC14_2605500</name>
</gene>
<name>A0A0F9CIF7_9ZZZZ</name>
<reference evidence="1" key="1">
    <citation type="journal article" date="2015" name="Nature">
        <title>Complex archaea that bridge the gap between prokaryotes and eukaryotes.</title>
        <authorList>
            <person name="Spang A."/>
            <person name="Saw J.H."/>
            <person name="Jorgensen S.L."/>
            <person name="Zaremba-Niedzwiedzka K."/>
            <person name="Martijn J."/>
            <person name="Lind A.E."/>
            <person name="van Eijk R."/>
            <person name="Schleper C."/>
            <person name="Guy L."/>
            <person name="Ettema T.J."/>
        </authorList>
    </citation>
    <scope>NUCLEOTIDE SEQUENCE</scope>
</reference>
<comment type="caution">
    <text evidence="1">The sequence shown here is derived from an EMBL/GenBank/DDBJ whole genome shotgun (WGS) entry which is preliminary data.</text>
</comment>
<sequence>MSVFSEPKKWPHRIIIFGPDERIFMKMFQSPQVRDAAARDLRLEQGQTAIAVSVDFLINGGDEPRRTT</sequence>